<accession>A0A0E3L8K2</accession>
<evidence type="ECO:0000313" key="1">
    <source>
        <dbReference type="EMBL" id="AKB28666.1"/>
    </source>
</evidence>
<dbReference type="HOGENOM" id="CLU_2406412_0_0_2"/>
<dbReference type="KEGG" id="msw:MSSIT_1947"/>
<keyword evidence="2" id="KW-1185">Reference proteome</keyword>
<dbReference type="EMBL" id="CP009506">
    <property type="protein sequence ID" value="AKB28666.1"/>
    <property type="molecule type" value="Genomic_DNA"/>
</dbReference>
<gene>
    <name evidence="1" type="ORF">MSSIT_1947</name>
</gene>
<proteinExistence type="predicted"/>
<keyword evidence="1" id="KW-0067">ATP-binding</keyword>
<protein>
    <submittedName>
        <fullName evidence="1">ABC transporter, ATP-binding protein</fullName>
    </submittedName>
</protein>
<organism evidence="1 2">
    <name type="scientific">Methanosarcina siciliae T4/M</name>
    <dbReference type="NCBI Taxonomy" id="1434120"/>
    <lineage>
        <taxon>Archaea</taxon>
        <taxon>Methanobacteriati</taxon>
        <taxon>Methanobacteriota</taxon>
        <taxon>Stenosarchaea group</taxon>
        <taxon>Methanomicrobia</taxon>
        <taxon>Methanosarcinales</taxon>
        <taxon>Methanosarcinaceae</taxon>
        <taxon>Methanosarcina</taxon>
    </lineage>
</organism>
<keyword evidence="1" id="KW-0547">Nucleotide-binding</keyword>
<sequence length="92" mass="10013">MPANGVKIILMLIMLLPLISPIGADFSSLTVLNDISGEVAGFDIIREVINIRKTTGVLPEPARFYETSLQDRTFAFMQNSTISNPMSGKNGL</sequence>
<dbReference type="Proteomes" id="UP000033111">
    <property type="component" value="Chromosome"/>
</dbReference>
<dbReference type="PATRIC" id="fig|1434120.4.peg.2510"/>
<dbReference type="AlphaFoldDB" id="A0A0E3L8K2"/>
<evidence type="ECO:0000313" key="2">
    <source>
        <dbReference type="Proteomes" id="UP000033111"/>
    </source>
</evidence>
<name>A0A0E3L8K2_9EURY</name>
<dbReference type="GO" id="GO:0005524">
    <property type="term" value="F:ATP binding"/>
    <property type="evidence" value="ECO:0007669"/>
    <property type="project" value="UniProtKB-KW"/>
</dbReference>
<reference evidence="1 2" key="1">
    <citation type="submission" date="2014-07" db="EMBL/GenBank/DDBJ databases">
        <title>Methanogenic archaea and the global carbon cycle.</title>
        <authorList>
            <person name="Henriksen J.R."/>
            <person name="Luke J."/>
            <person name="Reinhart S."/>
            <person name="Benedict M.N."/>
            <person name="Youngblut N.D."/>
            <person name="Metcalf M.E."/>
            <person name="Whitaker R.J."/>
            <person name="Metcalf W.W."/>
        </authorList>
    </citation>
    <scope>NUCLEOTIDE SEQUENCE [LARGE SCALE GENOMIC DNA]</scope>
    <source>
        <strain evidence="1 2">T4/M</strain>
    </source>
</reference>